<gene>
    <name evidence="1" type="ORF">A2751_02535</name>
</gene>
<proteinExistence type="predicted"/>
<organism evidence="1 2">
    <name type="scientific">Candidatus Doudnabacteria bacterium RIFCSPHIGHO2_01_FULL_46_14</name>
    <dbReference type="NCBI Taxonomy" id="1817824"/>
    <lineage>
        <taxon>Bacteria</taxon>
        <taxon>Candidatus Doudnaibacteriota</taxon>
    </lineage>
</organism>
<name>A0A1F5NJV7_9BACT</name>
<dbReference type="AlphaFoldDB" id="A0A1F5NJV7"/>
<evidence type="ECO:0000313" key="1">
    <source>
        <dbReference type="EMBL" id="OGE77898.1"/>
    </source>
</evidence>
<protein>
    <submittedName>
        <fullName evidence="1">Uncharacterized protein</fullName>
    </submittedName>
</protein>
<dbReference type="Proteomes" id="UP000176864">
    <property type="component" value="Unassembled WGS sequence"/>
</dbReference>
<dbReference type="EMBL" id="MFEK01000016">
    <property type="protein sequence ID" value="OGE77898.1"/>
    <property type="molecule type" value="Genomic_DNA"/>
</dbReference>
<comment type="caution">
    <text evidence="1">The sequence shown here is derived from an EMBL/GenBank/DDBJ whole genome shotgun (WGS) entry which is preliminary data.</text>
</comment>
<reference evidence="1 2" key="1">
    <citation type="journal article" date="2016" name="Nat. Commun.">
        <title>Thousands of microbial genomes shed light on interconnected biogeochemical processes in an aquifer system.</title>
        <authorList>
            <person name="Anantharaman K."/>
            <person name="Brown C.T."/>
            <person name="Hug L.A."/>
            <person name="Sharon I."/>
            <person name="Castelle C.J."/>
            <person name="Probst A.J."/>
            <person name="Thomas B.C."/>
            <person name="Singh A."/>
            <person name="Wilkins M.J."/>
            <person name="Karaoz U."/>
            <person name="Brodie E.L."/>
            <person name="Williams K.H."/>
            <person name="Hubbard S.S."/>
            <person name="Banfield J.F."/>
        </authorList>
    </citation>
    <scope>NUCLEOTIDE SEQUENCE [LARGE SCALE GENOMIC DNA]</scope>
</reference>
<evidence type="ECO:0000313" key="2">
    <source>
        <dbReference type="Proteomes" id="UP000176864"/>
    </source>
</evidence>
<sequence>MSIGLGEFLIGTMPAEQYQLLDWQTKRSEPVPGFESFVWVFAQIDEAGLKQVNVFDFPIHDPFLPKETQI</sequence>
<accession>A0A1F5NJV7</accession>